<comment type="caution">
    <text evidence="1">The sequence shown here is derived from an EMBL/GenBank/DDBJ whole genome shotgun (WGS) entry which is preliminary data.</text>
</comment>
<gene>
    <name evidence="1" type="ORF">UY48_C0055G0008</name>
</gene>
<sequence>MPTKTPGFVRMGGQAATIWFDWSPEPLIVAQELKQFAAFYEDMQPPLFASREVAQVDFYDHFVHEVSPEGKPWQEWADSYEDYANQHNVGILWQTGALVEAATAKESFIVGVDDLTYTAKLPHYGIAHHDGIPDLLPSRPFIGLSAEAISCYG</sequence>
<proteinExistence type="predicted"/>
<protein>
    <submittedName>
        <fullName evidence="1">Uncharacterized protein</fullName>
    </submittedName>
</protein>
<evidence type="ECO:0000313" key="2">
    <source>
        <dbReference type="Proteomes" id="UP000034588"/>
    </source>
</evidence>
<accession>A0A0G1VTV6</accession>
<reference evidence="1 2" key="1">
    <citation type="journal article" date="2015" name="Nature">
        <title>rRNA introns, odd ribosomes, and small enigmatic genomes across a large radiation of phyla.</title>
        <authorList>
            <person name="Brown C.T."/>
            <person name="Hug L.A."/>
            <person name="Thomas B.C."/>
            <person name="Sharon I."/>
            <person name="Castelle C.J."/>
            <person name="Singh A."/>
            <person name="Wilkins M.J."/>
            <person name="Williams K.H."/>
            <person name="Banfield J.F."/>
        </authorList>
    </citation>
    <scope>NUCLEOTIDE SEQUENCE [LARGE SCALE GENOMIC DNA]</scope>
</reference>
<name>A0A0G1VTV6_9BACT</name>
<organism evidence="1 2">
    <name type="scientific">Candidatus Gottesmanbacteria bacterium GW2011_GWB1_49_7</name>
    <dbReference type="NCBI Taxonomy" id="1618448"/>
    <lineage>
        <taxon>Bacteria</taxon>
        <taxon>Candidatus Gottesmaniibacteriota</taxon>
    </lineage>
</organism>
<evidence type="ECO:0000313" key="1">
    <source>
        <dbReference type="EMBL" id="KKW09705.1"/>
    </source>
</evidence>
<dbReference type="EMBL" id="LCQD01000055">
    <property type="protein sequence ID" value="KKW09705.1"/>
    <property type="molecule type" value="Genomic_DNA"/>
</dbReference>
<dbReference type="AlphaFoldDB" id="A0A0G1VTV6"/>
<dbReference type="Proteomes" id="UP000034588">
    <property type="component" value="Unassembled WGS sequence"/>
</dbReference>